<proteinExistence type="predicted"/>
<organism evidence="1 2">
    <name type="scientific">Rhodococcus globerulus</name>
    <dbReference type="NCBI Taxonomy" id="33008"/>
    <lineage>
        <taxon>Bacteria</taxon>
        <taxon>Bacillati</taxon>
        <taxon>Actinomycetota</taxon>
        <taxon>Actinomycetes</taxon>
        <taxon>Mycobacteriales</taxon>
        <taxon>Nocardiaceae</taxon>
        <taxon>Rhodococcus</taxon>
    </lineage>
</organism>
<reference evidence="1 2" key="1">
    <citation type="submission" date="2023-10" db="EMBL/GenBank/DDBJ databases">
        <title>Development of a sustainable strategy for remediation of hydrocarbon-contaminated territories based on the waste exchange concept.</title>
        <authorList>
            <person name="Krivoruchko A."/>
        </authorList>
    </citation>
    <scope>NUCLEOTIDE SEQUENCE [LARGE SCALE GENOMIC DNA]</scope>
    <source>
        <strain evidence="1 2">IEGM 1203</strain>
    </source>
</reference>
<evidence type="ECO:0000313" key="1">
    <source>
        <dbReference type="EMBL" id="MDV6267037.1"/>
    </source>
</evidence>
<sequence>MSNRNQSNRSKRKAERELFDGKLIHPSAAHGTANGYNYYGCQCEPCVAAAAEVNRQRHLVRAPRRIDPIHMQLDEWARSIPNRTPIPAADLRLAALIREGVAA</sequence>
<accession>A0ABU4BS36</accession>
<dbReference type="Proteomes" id="UP001185927">
    <property type="component" value="Unassembled WGS sequence"/>
</dbReference>
<evidence type="ECO:0000313" key="2">
    <source>
        <dbReference type="Proteomes" id="UP001185927"/>
    </source>
</evidence>
<gene>
    <name evidence="1" type="ORF">R3Q16_10525</name>
</gene>
<dbReference type="EMBL" id="JAWLKB010000004">
    <property type="protein sequence ID" value="MDV6267037.1"/>
    <property type="molecule type" value="Genomic_DNA"/>
</dbReference>
<keyword evidence="2" id="KW-1185">Reference proteome</keyword>
<comment type="caution">
    <text evidence="1">The sequence shown here is derived from an EMBL/GenBank/DDBJ whole genome shotgun (WGS) entry which is preliminary data.</text>
</comment>
<dbReference type="RefSeq" id="WP_317541247.1">
    <property type="nucleotide sequence ID" value="NZ_JAWLKB010000004.1"/>
</dbReference>
<protein>
    <submittedName>
        <fullName evidence="1">Uncharacterized protein</fullName>
    </submittedName>
</protein>
<name>A0ABU4BS36_RHOGO</name>